<keyword evidence="1" id="KW-0723">Serine/threonine-protein kinase</keyword>
<name>A0A0H5RC11_9EUKA</name>
<feature type="domain" description="Protein kinase" evidence="6">
    <location>
        <begin position="1"/>
        <end position="130"/>
    </location>
</feature>
<proteinExistence type="predicted"/>
<dbReference type="InterPro" id="IPR011009">
    <property type="entry name" value="Kinase-like_dom_sf"/>
</dbReference>
<evidence type="ECO:0000256" key="1">
    <source>
        <dbReference type="ARBA" id="ARBA00022527"/>
    </source>
</evidence>
<dbReference type="PANTHER" id="PTHR24353">
    <property type="entry name" value="CYCLIC NUCLEOTIDE-DEPENDENT PROTEIN KINASE"/>
    <property type="match status" value="1"/>
</dbReference>
<keyword evidence="4" id="KW-0418">Kinase</keyword>
<accession>A0A0H5RC11</accession>
<dbReference type="GO" id="GO:0004691">
    <property type="term" value="F:cAMP-dependent protein kinase activity"/>
    <property type="evidence" value="ECO:0007669"/>
    <property type="project" value="TreeGrafter"/>
</dbReference>
<evidence type="ECO:0000313" key="7">
    <source>
        <dbReference type="EMBL" id="CRZ11573.1"/>
    </source>
</evidence>
<dbReference type="Pfam" id="PF00069">
    <property type="entry name" value="Pkinase"/>
    <property type="match status" value="1"/>
</dbReference>
<evidence type="ECO:0000256" key="2">
    <source>
        <dbReference type="ARBA" id="ARBA00022679"/>
    </source>
</evidence>
<evidence type="ECO:0000256" key="5">
    <source>
        <dbReference type="ARBA" id="ARBA00022840"/>
    </source>
</evidence>
<evidence type="ECO:0000256" key="3">
    <source>
        <dbReference type="ARBA" id="ARBA00022741"/>
    </source>
</evidence>
<dbReference type="GO" id="GO:0005524">
    <property type="term" value="F:ATP binding"/>
    <property type="evidence" value="ECO:0007669"/>
    <property type="project" value="UniProtKB-KW"/>
</dbReference>
<dbReference type="EMBL" id="HACM01011131">
    <property type="protein sequence ID" value="CRZ11573.1"/>
    <property type="molecule type" value="Transcribed_RNA"/>
</dbReference>
<evidence type="ECO:0000259" key="6">
    <source>
        <dbReference type="PROSITE" id="PS50011"/>
    </source>
</evidence>
<evidence type="ECO:0000256" key="4">
    <source>
        <dbReference type="ARBA" id="ARBA00022777"/>
    </source>
</evidence>
<dbReference type="InterPro" id="IPR000719">
    <property type="entry name" value="Prot_kinase_dom"/>
</dbReference>
<dbReference type="AlphaFoldDB" id="A0A0H5RC11"/>
<dbReference type="SUPFAM" id="SSF56112">
    <property type="entry name" value="Protein kinase-like (PK-like)"/>
    <property type="match status" value="1"/>
</dbReference>
<protein>
    <recommendedName>
        <fullName evidence="6">Protein kinase domain-containing protein</fullName>
    </recommendedName>
</protein>
<keyword evidence="5" id="KW-0067">ATP-binding</keyword>
<sequence length="162" mass="18376">MDPEHIALDSAGHVVITDFRIALDANNNDQPCRNPEYRTPEYLNGQREGSEADWWRLGVLIYELLVGFPPFRDQDPTELNNKILSVSIRYPPFVSTAACDIISKLIEVDINKRLGCGRNGFSEIIQHQFFADVNWSLVDRRNQPVPPIVLQCIESIDKGKPA</sequence>
<dbReference type="PROSITE" id="PS50011">
    <property type="entry name" value="PROTEIN_KINASE_DOM"/>
    <property type="match status" value="1"/>
</dbReference>
<dbReference type="GO" id="GO:0005952">
    <property type="term" value="C:cAMP-dependent protein kinase complex"/>
    <property type="evidence" value="ECO:0007669"/>
    <property type="project" value="TreeGrafter"/>
</dbReference>
<keyword evidence="3" id="KW-0547">Nucleotide-binding</keyword>
<dbReference type="PANTHER" id="PTHR24353:SF37">
    <property type="entry name" value="CAMP-DEPENDENT PROTEIN KINASE CATALYTIC SUBUNIT PRKX"/>
    <property type="match status" value="1"/>
</dbReference>
<keyword evidence="2" id="KW-0808">Transferase</keyword>
<organism evidence="7">
    <name type="scientific">Spongospora subterranea</name>
    <dbReference type="NCBI Taxonomy" id="70186"/>
    <lineage>
        <taxon>Eukaryota</taxon>
        <taxon>Sar</taxon>
        <taxon>Rhizaria</taxon>
        <taxon>Endomyxa</taxon>
        <taxon>Phytomyxea</taxon>
        <taxon>Plasmodiophorida</taxon>
        <taxon>Plasmodiophoridae</taxon>
        <taxon>Spongospora</taxon>
    </lineage>
</organism>
<reference evidence="7" key="1">
    <citation type="submission" date="2015-04" db="EMBL/GenBank/DDBJ databases">
        <title>The genome sequence of the plant pathogenic Rhizarian Plasmodiophora brassicae reveals insights in its biotrophic life cycle and the origin of chitin synthesis.</title>
        <authorList>
            <person name="Schwelm A."/>
            <person name="Fogelqvist J."/>
            <person name="Knaust A."/>
            <person name="Julke S."/>
            <person name="Lilja T."/>
            <person name="Dhandapani V."/>
            <person name="Bonilla-Rosso G."/>
            <person name="Karlsson M."/>
            <person name="Shevchenko A."/>
            <person name="Choi S.R."/>
            <person name="Kim H.G."/>
            <person name="Park J.Y."/>
            <person name="Lim Y.P."/>
            <person name="Ludwig-Muller J."/>
            <person name="Dixelius C."/>
        </authorList>
    </citation>
    <scope>NUCLEOTIDE SEQUENCE</scope>
    <source>
        <tissue evidence="7">Potato root galls</tissue>
    </source>
</reference>
<dbReference type="Gene3D" id="1.10.510.10">
    <property type="entry name" value="Transferase(Phosphotransferase) domain 1"/>
    <property type="match status" value="1"/>
</dbReference>